<comment type="caution">
    <text evidence="2">The sequence shown here is derived from an EMBL/GenBank/DDBJ whole genome shotgun (WGS) entry which is preliminary data.</text>
</comment>
<dbReference type="RefSeq" id="WP_040092501.1">
    <property type="nucleotide sequence ID" value="NZ_CM020866.1"/>
</dbReference>
<reference evidence="2 3" key="1">
    <citation type="journal article" date="2015" name="MBio">
        <title>Genome sequence of the Drosophila melanogaster male-killing Spiroplasma strain MSRO endosymbiont.</title>
        <authorList>
            <person name="Paredes J.C."/>
            <person name="Herren J.K."/>
            <person name="Schupfer F."/>
            <person name="Marin R."/>
            <person name="Claverol S."/>
            <person name="Kuo C.H."/>
            <person name="Lemaitre B."/>
            <person name="Beven L."/>
        </authorList>
    </citation>
    <scope>NUCLEOTIDE SEQUENCE [LARGE SCALE GENOMIC DNA]</scope>
    <source>
        <strain evidence="2 3">MSRO</strain>
    </source>
</reference>
<dbReference type="AlphaFoldDB" id="A0A2P6FAA8"/>
<sequence>MKKVFTRRAIIILGFLLPIVIFLSVIFVFIYKNVLISNNKPNPKLQVFNKKGEAILEPSFNKILDSKRLRLKINYVYGEYYFNNEQFHHYFLKRWISQMVLFQPPTSYLSFYYSNEQLAYSKLILIYHYYNEQQLYQVWKITL</sequence>
<evidence type="ECO:0000313" key="2">
    <source>
        <dbReference type="EMBL" id="PQM30344.1"/>
    </source>
</evidence>
<evidence type="ECO:0000313" key="3">
    <source>
        <dbReference type="Proteomes" id="UP000031565"/>
    </source>
</evidence>
<protein>
    <submittedName>
        <fullName evidence="2">Uncharacterized protein</fullName>
    </submittedName>
</protein>
<dbReference type="Proteomes" id="UP000031565">
    <property type="component" value="Unassembled WGS sequence"/>
</dbReference>
<dbReference type="STRING" id="2138.SMSRO_v1c01010"/>
<dbReference type="EMBL" id="JTLV02000001">
    <property type="protein sequence ID" value="PQM30344.1"/>
    <property type="molecule type" value="Genomic_DNA"/>
</dbReference>
<dbReference type="OrthoDB" id="9911173at2"/>
<gene>
    <name evidence="2" type="ORF">SMSRO_SF001050</name>
</gene>
<name>A0A2P6FAA8_9MOLU</name>
<keyword evidence="1" id="KW-0472">Membrane</keyword>
<evidence type="ECO:0000256" key="1">
    <source>
        <dbReference type="SAM" id="Phobius"/>
    </source>
</evidence>
<feature type="transmembrane region" description="Helical" evidence="1">
    <location>
        <begin position="9"/>
        <end position="31"/>
    </location>
</feature>
<keyword evidence="1" id="KW-0812">Transmembrane</keyword>
<proteinExistence type="predicted"/>
<organism evidence="2 3">
    <name type="scientific">Spiroplasma poulsonii</name>
    <dbReference type="NCBI Taxonomy" id="2138"/>
    <lineage>
        <taxon>Bacteria</taxon>
        <taxon>Bacillati</taxon>
        <taxon>Mycoplasmatota</taxon>
        <taxon>Mollicutes</taxon>
        <taxon>Entomoplasmatales</taxon>
        <taxon>Spiroplasmataceae</taxon>
        <taxon>Spiroplasma</taxon>
    </lineage>
</organism>
<keyword evidence="1" id="KW-1133">Transmembrane helix</keyword>
<keyword evidence="3" id="KW-1185">Reference proteome</keyword>
<accession>A0A2P6FAA8</accession>